<dbReference type="STRING" id="71999.KPaMU14_10515"/>
<dbReference type="GO" id="GO:0016020">
    <property type="term" value="C:membrane"/>
    <property type="evidence" value="ECO:0007669"/>
    <property type="project" value="UniProtKB-SubCell"/>
</dbReference>
<name>M2YFD8_9MICC</name>
<dbReference type="EMBL" id="ANHZ02000004">
    <property type="protein sequence ID" value="EME37294.1"/>
    <property type="molecule type" value="Genomic_DNA"/>
</dbReference>
<dbReference type="InterPro" id="IPR009003">
    <property type="entry name" value="Peptidase_S1_PA"/>
</dbReference>
<dbReference type="PANTHER" id="PTHR22939">
    <property type="entry name" value="SERINE PROTEASE FAMILY S1C HTRA-RELATED"/>
    <property type="match status" value="1"/>
</dbReference>
<gene>
    <name evidence="6" type="ORF">C884_01802</name>
</gene>
<dbReference type="RefSeq" id="WP_006213794.1">
    <property type="nucleotide sequence ID" value="NZ_ANHZ02000004.1"/>
</dbReference>
<dbReference type="InterPro" id="IPR047680">
    <property type="entry name" value="MarP-like"/>
</dbReference>
<feature type="transmembrane region" description="Helical" evidence="5">
    <location>
        <begin position="6"/>
        <end position="23"/>
    </location>
</feature>
<comment type="subcellular location">
    <subcellularLocation>
        <location evidence="1">Membrane</location>
        <topology evidence="1">Multi-pass membrane protein</topology>
    </subcellularLocation>
</comment>
<organism evidence="6 7">
    <name type="scientific">Kocuria palustris PEL</name>
    <dbReference type="NCBI Taxonomy" id="1236550"/>
    <lineage>
        <taxon>Bacteria</taxon>
        <taxon>Bacillati</taxon>
        <taxon>Actinomycetota</taxon>
        <taxon>Actinomycetes</taxon>
        <taxon>Micrococcales</taxon>
        <taxon>Micrococcaceae</taxon>
        <taxon>Kocuria</taxon>
    </lineage>
</organism>
<keyword evidence="3 5" id="KW-1133">Transmembrane helix</keyword>
<evidence type="ECO:0000256" key="1">
    <source>
        <dbReference type="ARBA" id="ARBA00004141"/>
    </source>
</evidence>
<dbReference type="Gene3D" id="2.40.10.10">
    <property type="entry name" value="Trypsin-like serine proteases"/>
    <property type="match status" value="2"/>
</dbReference>
<dbReference type="SUPFAM" id="SSF50494">
    <property type="entry name" value="Trypsin-like serine proteases"/>
    <property type="match status" value="1"/>
</dbReference>
<evidence type="ECO:0000256" key="4">
    <source>
        <dbReference type="ARBA" id="ARBA00023136"/>
    </source>
</evidence>
<protein>
    <submittedName>
        <fullName evidence="6">Peptidase S1 and S6, chymotrypsin/Hap</fullName>
    </submittedName>
</protein>
<dbReference type="GO" id="GO:0004252">
    <property type="term" value="F:serine-type endopeptidase activity"/>
    <property type="evidence" value="ECO:0007669"/>
    <property type="project" value="InterPro"/>
</dbReference>
<evidence type="ECO:0000256" key="3">
    <source>
        <dbReference type="ARBA" id="ARBA00022989"/>
    </source>
</evidence>
<dbReference type="InterPro" id="IPR043504">
    <property type="entry name" value="Peptidase_S1_PA_chymotrypsin"/>
</dbReference>
<dbReference type="GO" id="GO:0006508">
    <property type="term" value="P:proteolysis"/>
    <property type="evidence" value="ECO:0007669"/>
    <property type="project" value="InterPro"/>
</dbReference>
<keyword evidence="7" id="KW-1185">Reference proteome</keyword>
<dbReference type="InterPro" id="IPR001940">
    <property type="entry name" value="Peptidase_S1C"/>
</dbReference>
<dbReference type="AlphaFoldDB" id="M2YFD8"/>
<evidence type="ECO:0000256" key="2">
    <source>
        <dbReference type="ARBA" id="ARBA00022692"/>
    </source>
</evidence>
<dbReference type="Pfam" id="PF13365">
    <property type="entry name" value="Trypsin_2"/>
    <property type="match status" value="1"/>
</dbReference>
<keyword evidence="4 5" id="KW-0472">Membrane</keyword>
<dbReference type="PANTHER" id="PTHR22939:SF129">
    <property type="entry name" value="SERINE PROTEASE HTRA2, MITOCHONDRIAL"/>
    <property type="match status" value="1"/>
</dbReference>
<accession>M2YFD8</accession>
<evidence type="ECO:0000313" key="7">
    <source>
        <dbReference type="Proteomes" id="UP000009877"/>
    </source>
</evidence>
<evidence type="ECO:0000313" key="6">
    <source>
        <dbReference type="EMBL" id="EME37294.1"/>
    </source>
</evidence>
<dbReference type="NCBIfam" id="NF033740">
    <property type="entry name" value="MarP_fam_protase"/>
    <property type="match status" value="1"/>
</dbReference>
<feature type="transmembrane region" description="Helical" evidence="5">
    <location>
        <begin position="30"/>
        <end position="47"/>
    </location>
</feature>
<evidence type="ECO:0000256" key="5">
    <source>
        <dbReference type="SAM" id="Phobius"/>
    </source>
</evidence>
<feature type="transmembrane region" description="Helical" evidence="5">
    <location>
        <begin position="59"/>
        <end position="78"/>
    </location>
</feature>
<reference evidence="6 7" key="1">
    <citation type="journal article" date="2014" name="Genome Announc.">
        <title>Draft Genome Sequence of Kocuria palustris PEL.</title>
        <authorList>
            <person name="Sharma G."/>
            <person name="Khatri I."/>
            <person name="Subramanian S."/>
        </authorList>
    </citation>
    <scope>NUCLEOTIDE SEQUENCE [LARGE SCALE GENOMIC DNA]</scope>
    <source>
        <strain evidence="6 7">PEL</strain>
    </source>
</reference>
<dbReference type="Pfam" id="PF02674">
    <property type="entry name" value="Colicin_V"/>
    <property type="match status" value="1"/>
</dbReference>
<dbReference type="Proteomes" id="UP000009877">
    <property type="component" value="Unassembled WGS sequence"/>
</dbReference>
<keyword evidence="2 5" id="KW-0812">Transmembrane</keyword>
<sequence>MTWSLMDLIIVLLLVLGMLHGLVRGIGRTLGGIVGLLLGGALALWLIPLIPLETGGSSVRLLVLGGLVVLGMLGGHALGEALLGRIAGIPSQRDSRAAAVLDALGGALLSTAAAALVVLAAVSTLASGPAPALGAHAERSPMMRAIDGSVPRSLTSLLEQAQHRVAGSAAARELDTLLFAPASPPEGEVEDPEILAAADSVVQVVGFAPQCSTRQSGSGFAAAEGQVVTNAHVVAGTDTVFVHDAQGRRHEARVVLFRPEEDLAVLDVASLAVPTLPIGGAPAQGTLGAFIGHPGGGPLTIGPAEVQGTALTSMSSIDAEASAAPVEVLQFAGDVQQGNSGGPLVDEDGAVIGVVFARSSSGPAGFAVSTEQLDAALSAADGAEQAVSTQACEPAAAG</sequence>
<dbReference type="PRINTS" id="PR00834">
    <property type="entry name" value="PROTEASES2C"/>
</dbReference>
<dbReference type="GO" id="GO:0009403">
    <property type="term" value="P:toxin biosynthetic process"/>
    <property type="evidence" value="ECO:0007669"/>
    <property type="project" value="InterPro"/>
</dbReference>
<feature type="transmembrane region" description="Helical" evidence="5">
    <location>
        <begin position="99"/>
        <end position="122"/>
    </location>
</feature>
<proteinExistence type="predicted"/>
<dbReference type="InterPro" id="IPR003825">
    <property type="entry name" value="Colicin-V_CvpA"/>
</dbReference>
<comment type="caution">
    <text evidence="6">The sequence shown here is derived from an EMBL/GenBank/DDBJ whole genome shotgun (WGS) entry which is preliminary data.</text>
</comment>